<dbReference type="GO" id="GO:0016020">
    <property type="term" value="C:membrane"/>
    <property type="evidence" value="ECO:0007669"/>
    <property type="project" value="GOC"/>
</dbReference>
<dbReference type="Gene3D" id="3.90.550.20">
    <property type="match status" value="1"/>
</dbReference>
<dbReference type="InterPro" id="IPR007577">
    <property type="entry name" value="GlycoTrfase_DXD_sugar-bd_CS"/>
</dbReference>
<accession>A0A0D6PGD8</accession>
<dbReference type="SUPFAM" id="SSF53448">
    <property type="entry name" value="Nucleotide-diphospho-sugar transferases"/>
    <property type="match status" value="1"/>
</dbReference>
<sequence>MPVPGILHFCWIGPELAWAHGFALLSAAAQSGLREVVLHHTDDLADGPVPRALARVGVRFRRLSPPALLAPVQAALKLDDALTRLYVRLQSPVQRADLLRAAILYAEGGVYMDVDTLTTAPLAPLLNASQFIGAERIVWPHWVYQSRSPLVWSKHLGLDVLRKTLRRTPGGWRAFRAVEGWYVSAVNNAVMGAVPGAPLFVAVLRAMAALPDHETPSPYALGPDLYQTLLDAAPMPGLVIHQPACFYPLPPEISEHWFRPCRNAPAAVGRVLSPQTRVAHWYGSVRTKPYVARISPDYVRAHRQTQLYSALVCALLPEMG</sequence>
<dbReference type="GO" id="GO:0000030">
    <property type="term" value="F:mannosyltransferase activity"/>
    <property type="evidence" value="ECO:0007669"/>
    <property type="project" value="TreeGrafter"/>
</dbReference>
<evidence type="ECO:0000313" key="3">
    <source>
        <dbReference type="Proteomes" id="UP000032668"/>
    </source>
</evidence>
<comment type="caution">
    <text evidence="2">The sequence shown here is derived from an EMBL/GenBank/DDBJ whole genome shotgun (WGS) entry which is preliminary data.</text>
</comment>
<proteinExistence type="predicted"/>
<dbReference type="GO" id="GO:0051999">
    <property type="term" value="P:mannosyl-inositol phosphorylceramide biosynthetic process"/>
    <property type="evidence" value="ECO:0007669"/>
    <property type="project" value="TreeGrafter"/>
</dbReference>
<dbReference type="Proteomes" id="UP000032668">
    <property type="component" value="Unassembled WGS sequence"/>
</dbReference>
<keyword evidence="3" id="KW-1185">Reference proteome</keyword>
<dbReference type="AlphaFoldDB" id="A0A0D6PGD8"/>
<dbReference type="STRING" id="1120923.SAMN02746095_01707"/>
<dbReference type="EMBL" id="BANC01000046">
    <property type="protein sequence ID" value="GAN80441.1"/>
    <property type="molecule type" value="Genomic_DNA"/>
</dbReference>
<protein>
    <submittedName>
        <fullName evidence="2">Glycosyl transferase</fullName>
    </submittedName>
</protein>
<dbReference type="PANTHER" id="PTHR32385:SF15">
    <property type="entry name" value="INOSITOL PHOSPHOCERAMIDE MANNOSYLTRANSFERASE 1"/>
    <property type="match status" value="1"/>
</dbReference>
<dbReference type="Pfam" id="PF04488">
    <property type="entry name" value="Gly_transf_sug"/>
    <property type="match status" value="1"/>
</dbReference>
<dbReference type="OrthoDB" id="9774326at2"/>
<organism evidence="2 3">
    <name type="scientific">Acidocella aminolytica 101 = DSM 11237</name>
    <dbReference type="NCBI Taxonomy" id="1120923"/>
    <lineage>
        <taxon>Bacteria</taxon>
        <taxon>Pseudomonadati</taxon>
        <taxon>Pseudomonadota</taxon>
        <taxon>Alphaproteobacteria</taxon>
        <taxon>Acetobacterales</taxon>
        <taxon>Acidocellaceae</taxon>
        <taxon>Acidocella</taxon>
    </lineage>
</organism>
<gene>
    <name evidence="2" type="ORF">Aam_047_022</name>
</gene>
<dbReference type="RefSeq" id="WP_048878854.1">
    <property type="nucleotide sequence ID" value="NZ_BANC01000046.1"/>
</dbReference>
<dbReference type="InterPro" id="IPR051706">
    <property type="entry name" value="Glycosyltransferase_domain"/>
</dbReference>
<evidence type="ECO:0000256" key="1">
    <source>
        <dbReference type="ARBA" id="ARBA00022679"/>
    </source>
</evidence>
<keyword evidence="1 2" id="KW-0808">Transferase</keyword>
<evidence type="ECO:0000313" key="2">
    <source>
        <dbReference type="EMBL" id="GAN80441.1"/>
    </source>
</evidence>
<name>A0A0D6PGD8_9PROT</name>
<reference evidence="2 3" key="1">
    <citation type="submission" date="2012-11" db="EMBL/GenBank/DDBJ databases">
        <title>Whole genome sequence of Acidocella aminolytica 101 = DSM 11237.</title>
        <authorList>
            <person name="Azuma Y."/>
            <person name="Higashiura N."/>
            <person name="Hirakawa H."/>
            <person name="Matsushita K."/>
        </authorList>
    </citation>
    <scope>NUCLEOTIDE SEQUENCE [LARGE SCALE GENOMIC DNA]</scope>
    <source>
        <strain evidence="3">101 / DSM 11237</strain>
    </source>
</reference>
<dbReference type="InterPro" id="IPR029044">
    <property type="entry name" value="Nucleotide-diphossugar_trans"/>
</dbReference>
<dbReference type="PANTHER" id="PTHR32385">
    <property type="entry name" value="MANNOSYL PHOSPHORYLINOSITOL CERAMIDE SYNTHASE"/>
    <property type="match status" value="1"/>
</dbReference>